<dbReference type="InterPro" id="IPR003819">
    <property type="entry name" value="TauD/TfdA-like"/>
</dbReference>
<evidence type="ECO:0000256" key="4">
    <source>
        <dbReference type="ARBA" id="ARBA00023002"/>
    </source>
</evidence>
<keyword evidence="5" id="KW-0408">Iron</keyword>
<proteinExistence type="inferred from homology"/>
<feature type="transmembrane region" description="Helical" evidence="7">
    <location>
        <begin position="81"/>
        <end position="99"/>
    </location>
</feature>
<feature type="transmembrane region" description="Helical" evidence="7">
    <location>
        <begin position="170"/>
        <end position="186"/>
    </location>
</feature>
<keyword evidence="3" id="KW-0223">Dioxygenase</keyword>
<dbReference type="EMBL" id="BNEC01000003">
    <property type="protein sequence ID" value="GHI67603.1"/>
    <property type="molecule type" value="Genomic_DNA"/>
</dbReference>
<feature type="region of interest" description="Disordered" evidence="6">
    <location>
        <begin position="197"/>
        <end position="217"/>
    </location>
</feature>
<dbReference type="Gene3D" id="1.20.1250.20">
    <property type="entry name" value="MFS general substrate transporter like domains"/>
    <property type="match status" value="2"/>
</dbReference>
<keyword evidence="10" id="KW-1185">Reference proteome</keyword>
<evidence type="ECO:0000313" key="10">
    <source>
        <dbReference type="Proteomes" id="UP000613974"/>
    </source>
</evidence>
<evidence type="ECO:0000256" key="7">
    <source>
        <dbReference type="SAM" id="Phobius"/>
    </source>
</evidence>
<feature type="transmembrane region" description="Helical" evidence="7">
    <location>
        <begin position="105"/>
        <end position="124"/>
    </location>
</feature>
<keyword evidence="7" id="KW-1133">Transmembrane helix</keyword>
<evidence type="ECO:0000256" key="2">
    <source>
        <dbReference type="ARBA" id="ARBA00022723"/>
    </source>
</evidence>
<dbReference type="InterPro" id="IPR036259">
    <property type="entry name" value="MFS_trans_sf"/>
</dbReference>
<dbReference type="InterPro" id="IPR011701">
    <property type="entry name" value="MFS"/>
</dbReference>
<keyword evidence="4" id="KW-0560">Oxidoreductase</keyword>
<feature type="domain" description="TauD/TfdA-like" evidence="8">
    <location>
        <begin position="415"/>
        <end position="685"/>
    </location>
</feature>
<keyword evidence="7" id="KW-0812">Transmembrane</keyword>
<sequence length="690" mass="73552">MPLETLRTVAGLAPPLRTLFLTTLLFRTGTMAYPFLTPHLLGGGGLDAAGAGLVVTAFGVGALAADLAAGRLLGRLHPYTLMRGGFLLGAAAVAVVPLLHGLPALAAGVLVWGFAYEIVTPAAYAATIAGSPPEQRKVAFSCHRLAINLGLSAGPLVGALLYALDPYSVFWANALCVLAAAAFLHLRRAHRPGAGPYADTGSGGGGGPGNEAAPRGTLRPTAAERTRFWTVFGLSLPIQLAYALPSVFTGAYVIVGLGLPGYWAGVVFTVNAVGIVLFEVPLNIRMARVGHLATLLTGYALAGAGFLLMALADTGPELVLATLVWTAGEIVVFPGLLDYVSRVSGPAADRTMGLYASGVNLAFITAPQLALHLSAPGHPGAPWTAAGAAVCRLPAAARRPHPPVHLAQGGTVHKRDLTPFIGVEYTGLTHTELTRPEVIADVVDSLHRRDLVVVRGIDLTPRQQIGLAARIGRPVPFLLADWRHPDFAEILVSSNERKAGRPIGIERVGHFWHQDSSFDADPSAYTVLHGVHVPEGHGDTVFASAADVYDRLPEDWRDLLWDRIGLHTLTKQQRIAPEHVGLSIAEVRALVARQYPAVEHPVVRRDPHTGRRFLYGARAYMDRVIGLDANQNEEFFDLVDTLLADPDRTYTHRWTPHDLLLWKTATTYHVATDLPPGVTRTVHRVSVAAA</sequence>
<comment type="similarity">
    <text evidence="1">Belongs to the TfdA dioxygenase family.</text>
</comment>
<dbReference type="InterPro" id="IPR042098">
    <property type="entry name" value="TauD-like_sf"/>
</dbReference>
<feature type="transmembrane region" description="Helical" evidence="7">
    <location>
        <begin position="292"/>
        <end position="312"/>
    </location>
</feature>
<dbReference type="Pfam" id="PF02668">
    <property type="entry name" value="TauD"/>
    <property type="match status" value="1"/>
</dbReference>
<feature type="transmembrane region" description="Helical" evidence="7">
    <location>
        <begin position="48"/>
        <end position="69"/>
    </location>
</feature>
<dbReference type="SUPFAM" id="SSF103473">
    <property type="entry name" value="MFS general substrate transporter"/>
    <property type="match status" value="1"/>
</dbReference>
<feature type="transmembrane region" description="Helical" evidence="7">
    <location>
        <begin position="16"/>
        <end position="36"/>
    </location>
</feature>
<accession>A0ABQ3SHI6</accession>
<feature type="transmembrane region" description="Helical" evidence="7">
    <location>
        <begin position="145"/>
        <end position="164"/>
    </location>
</feature>
<keyword evidence="7" id="KW-0472">Membrane</keyword>
<dbReference type="Pfam" id="PF07690">
    <property type="entry name" value="MFS_1"/>
    <property type="match status" value="1"/>
</dbReference>
<dbReference type="PANTHER" id="PTHR30468">
    <property type="entry name" value="ALPHA-KETOGLUTARATE-DEPENDENT SULFONATE DIOXYGENASE"/>
    <property type="match status" value="1"/>
</dbReference>
<dbReference type="RefSeq" id="WP_237410239.1">
    <property type="nucleotide sequence ID" value="NZ_BNEC01000003.1"/>
</dbReference>
<dbReference type="Proteomes" id="UP000613974">
    <property type="component" value="Unassembled WGS sequence"/>
</dbReference>
<organism evidence="9 10">
    <name type="scientific">Streptomyces nojiriensis</name>
    <dbReference type="NCBI Taxonomy" id="66374"/>
    <lineage>
        <taxon>Bacteria</taxon>
        <taxon>Bacillati</taxon>
        <taxon>Actinomycetota</taxon>
        <taxon>Actinomycetes</taxon>
        <taxon>Kitasatosporales</taxon>
        <taxon>Streptomycetaceae</taxon>
        <taxon>Streptomyces</taxon>
    </lineage>
</organism>
<dbReference type="Gene3D" id="3.60.130.10">
    <property type="entry name" value="Clavaminate synthase-like"/>
    <property type="match status" value="1"/>
</dbReference>
<evidence type="ECO:0000256" key="6">
    <source>
        <dbReference type="SAM" id="MobiDB-lite"/>
    </source>
</evidence>
<protein>
    <recommendedName>
        <fullName evidence="8">TauD/TfdA-like domain-containing protein</fullName>
    </recommendedName>
</protein>
<reference evidence="10" key="1">
    <citation type="submission" date="2023-07" db="EMBL/GenBank/DDBJ databases">
        <title>Whole genome shotgun sequence of Streptomyces nojiriensis NBRC 13794.</title>
        <authorList>
            <person name="Komaki H."/>
            <person name="Tamura T."/>
        </authorList>
    </citation>
    <scope>NUCLEOTIDE SEQUENCE [LARGE SCALE GENOMIC DNA]</scope>
    <source>
        <strain evidence="10">NBRC 13794</strain>
    </source>
</reference>
<evidence type="ECO:0000313" key="9">
    <source>
        <dbReference type="EMBL" id="GHI67603.1"/>
    </source>
</evidence>
<dbReference type="InterPro" id="IPR051323">
    <property type="entry name" value="AtsK-like"/>
</dbReference>
<comment type="caution">
    <text evidence="9">The sequence shown here is derived from an EMBL/GenBank/DDBJ whole genome shotgun (WGS) entry which is preliminary data.</text>
</comment>
<dbReference type="PANTHER" id="PTHR30468:SF1">
    <property type="entry name" value="ALPHA-KETOGLUTARATE-DEPENDENT SULFONATE DIOXYGENASE"/>
    <property type="match status" value="1"/>
</dbReference>
<evidence type="ECO:0000256" key="5">
    <source>
        <dbReference type="ARBA" id="ARBA00023004"/>
    </source>
</evidence>
<feature type="transmembrane region" description="Helical" evidence="7">
    <location>
        <begin position="261"/>
        <end position="280"/>
    </location>
</feature>
<evidence type="ECO:0000256" key="3">
    <source>
        <dbReference type="ARBA" id="ARBA00022964"/>
    </source>
</evidence>
<feature type="transmembrane region" description="Helical" evidence="7">
    <location>
        <begin position="228"/>
        <end position="255"/>
    </location>
</feature>
<gene>
    <name evidence="9" type="ORF">Snoj_15210</name>
</gene>
<name>A0ABQ3SHI6_9ACTN</name>
<evidence type="ECO:0000259" key="8">
    <source>
        <dbReference type="Pfam" id="PF02668"/>
    </source>
</evidence>
<evidence type="ECO:0000256" key="1">
    <source>
        <dbReference type="ARBA" id="ARBA00005896"/>
    </source>
</evidence>
<dbReference type="SUPFAM" id="SSF51197">
    <property type="entry name" value="Clavaminate synthase-like"/>
    <property type="match status" value="1"/>
</dbReference>
<keyword evidence="2" id="KW-0479">Metal-binding</keyword>